<reference evidence="5" key="3">
    <citation type="journal article" date="2017" name="Nature">
        <title>Genome sequence of the progenitor of the wheat D genome Aegilops tauschii.</title>
        <authorList>
            <person name="Luo M.C."/>
            <person name="Gu Y.Q."/>
            <person name="Puiu D."/>
            <person name="Wang H."/>
            <person name="Twardziok S.O."/>
            <person name="Deal K.R."/>
            <person name="Huo N."/>
            <person name="Zhu T."/>
            <person name="Wang L."/>
            <person name="Wang Y."/>
            <person name="McGuire P.E."/>
            <person name="Liu S."/>
            <person name="Long H."/>
            <person name="Ramasamy R.K."/>
            <person name="Rodriguez J.C."/>
            <person name="Van S.L."/>
            <person name="Yuan L."/>
            <person name="Wang Z."/>
            <person name="Xia Z."/>
            <person name="Xiao L."/>
            <person name="Anderson O.D."/>
            <person name="Ouyang S."/>
            <person name="Liang Y."/>
            <person name="Zimin A.V."/>
            <person name="Pertea G."/>
            <person name="Qi P."/>
            <person name="Bennetzen J.L."/>
            <person name="Dai X."/>
            <person name="Dawson M.W."/>
            <person name="Muller H.G."/>
            <person name="Kugler K."/>
            <person name="Rivarola-Duarte L."/>
            <person name="Spannagl M."/>
            <person name="Mayer K.F.X."/>
            <person name="Lu F.H."/>
            <person name="Bevan M.W."/>
            <person name="Leroy P."/>
            <person name="Li P."/>
            <person name="You F.M."/>
            <person name="Sun Q."/>
            <person name="Liu Z."/>
            <person name="Lyons E."/>
            <person name="Wicker T."/>
            <person name="Salzberg S.L."/>
            <person name="Devos K.M."/>
            <person name="Dvorak J."/>
        </authorList>
    </citation>
    <scope>NUCLEOTIDE SEQUENCE [LARGE SCALE GENOMIC DNA]</scope>
    <source>
        <strain evidence="5">cv. AL8/78</strain>
    </source>
</reference>
<dbReference type="PANTHER" id="PTHR24286">
    <property type="entry name" value="CYTOCHROME P450 26"/>
    <property type="match status" value="1"/>
</dbReference>
<dbReference type="GO" id="GO:0005506">
    <property type="term" value="F:iron ion binding"/>
    <property type="evidence" value="ECO:0007669"/>
    <property type="project" value="InterPro"/>
</dbReference>
<evidence type="ECO:0000313" key="5">
    <source>
        <dbReference type="EnsemblPlants" id="AET7Gv20306400.2"/>
    </source>
</evidence>
<dbReference type="Proteomes" id="UP000015105">
    <property type="component" value="Chromosome 7D"/>
</dbReference>
<name>A0A453QSS4_AEGTS</name>
<dbReference type="PANTHER" id="PTHR24286:SF378">
    <property type="entry name" value="CYTOCHROME P450"/>
    <property type="match status" value="1"/>
</dbReference>
<dbReference type="InterPro" id="IPR036396">
    <property type="entry name" value="Cyt_P450_sf"/>
</dbReference>
<proteinExistence type="predicted"/>
<keyword evidence="6" id="KW-1185">Reference proteome</keyword>
<reference evidence="5" key="4">
    <citation type="submission" date="2019-03" db="UniProtKB">
        <authorList>
            <consortium name="EnsemblPlants"/>
        </authorList>
    </citation>
    <scope>IDENTIFICATION</scope>
</reference>
<sequence>RDLYGPIFRTNLFNQDLIVSMDQELNNLVFQQEEKLFQIWYPESFMRILGADCIIATLGSFHKHMRSLVLKLLGPENLRLVLLHDVQRATQASLLSWLDQPSIELKEATSSVWALVDDIQCHIKEVNQL</sequence>
<reference evidence="6" key="2">
    <citation type="journal article" date="2017" name="Nat. Plants">
        <title>The Aegilops tauschii genome reveals multiple impacts of transposons.</title>
        <authorList>
            <person name="Zhao G."/>
            <person name="Zou C."/>
            <person name="Li K."/>
            <person name="Wang K."/>
            <person name="Li T."/>
            <person name="Gao L."/>
            <person name="Zhang X."/>
            <person name="Wang H."/>
            <person name="Yang Z."/>
            <person name="Liu X."/>
            <person name="Jiang W."/>
            <person name="Mao L."/>
            <person name="Kong X."/>
            <person name="Jiao Y."/>
            <person name="Jia J."/>
        </authorList>
    </citation>
    <scope>NUCLEOTIDE SEQUENCE [LARGE SCALE GENOMIC DNA]</scope>
    <source>
        <strain evidence="6">cv. AL8/78</strain>
    </source>
</reference>
<accession>A0A453QSS4</accession>
<evidence type="ECO:0000256" key="3">
    <source>
        <dbReference type="ARBA" id="ARBA00023004"/>
    </source>
</evidence>
<reference evidence="6" key="1">
    <citation type="journal article" date="2014" name="Science">
        <title>Ancient hybridizations among the ancestral genomes of bread wheat.</title>
        <authorList>
            <consortium name="International Wheat Genome Sequencing Consortium,"/>
            <person name="Marcussen T."/>
            <person name="Sandve S.R."/>
            <person name="Heier L."/>
            <person name="Spannagl M."/>
            <person name="Pfeifer M."/>
            <person name="Jakobsen K.S."/>
            <person name="Wulff B.B."/>
            <person name="Steuernagel B."/>
            <person name="Mayer K.F."/>
            <person name="Olsen O.A."/>
        </authorList>
    </citation>
    <scope>NUCLEOTIDE SEQUENCE [LARGE SCALE GENOMIC DNA]</scope>
    <source>
        <strain evidence="6">cv. AL8/78</strain>
    </source>
</reference>
<keyword evidence="2" id="KW-0479">Metal-binding</keyword>
<dbReference type="GO" id="GO:0004497">
    <property type="term" value="F:monooxygenase activity"/>
    <property type="evidence" value="ECO:0007669"/>
    <property type="project" value="InterPro"/>
</dbReference>
<organism evidence="5 6">
    <name type="scientific">Aegilops tauschii subsp. strangulata</name>
    <name type="common">Goatgrass</name>
    <dbReference type="NCBI Taxonomy" id="200361"/>
    <lineage>
        <taxon>Eukaryota</taxon>
        <taxon>Viridiplantae</taxon>
        <taxon>Streptophyta</taxon>
        <taxon>Embryophyta</taxon>
        <taxon>Tracheophyta</taxon>
        <taxon>Spermatophyta</taxon>
        <taxon>Magnoliopsida</taxon>
        <taxon>Liliopsida</taxon>
        <taxon>Poales</taxon>
        <taxon>Poaceae</taxon>
        <taxon>BOP clade</taxon>
        <taxon>Pooideae</taxon>
        <taxon>Triticodae</taxon>
        <taxon>Triticeae</taxon>
        <taxon>Triticinae</taxon>
        <taxon>Aegilops</taxon>
    </lineage>
</organism>
<evidence type="ECO:0000256" key="1">
    <source>
        <dbReference type="ARBA" id="ARBA00004972"/>
    </source>
</evidence>
<protein>
    <submittedName>
        <fullName evidence="5">Uncharacterized protein</fullName>
    </submittedName>
</protein>
<dbReference type="GO" id="GO:0016705">
    <property type="term" value="F:oxidoreductase activity, acting on paired donors, with incorporation or reduction of molecular oxygen"/>
    <property type="evidence" value="ECO:0007669"/>
    <property type="project" value="InterPro"/>
</dbReference>
<dbReference type="GO" id="GO:0016132">
    <property type="term" value="P:brassinosteroid biosynthetic process"/>
    <property type="evidence" value="ECO:0007669"/>
    <property type="project" value="TreeGrafter"/>
</dbReference>
<comment type="pathway">
    <text evidence="4">Plant hormone biosynthesis.</text>
</comment>
<dbReference type="Gene3D" id="1.10.630.10">
    <property type="entry name" value="Cytochrome P450"/>
    <property type="match status" value="1"/>
</dbReference>
<dbReference type="GO" id="GO:0020037">
    <property type="term" value="F:heme binding"/>
    <property type="evidence" value="ECO:0007669"/>
    <property type="project" value="InterPro"/>
</dbReference>
<reference evidence="5" key="5">
    <citation type="journal article" date="2021" name="G3 (Bethesda)">
        <title>Aegilops tauschii genome assembly Aet v5.0 features greater sequence contiguity and improved annotation.</title>
        <authorList>
            <person name="Wang L."/>
            <person name="Zhu T."/>
            <person name="Rodriguez J.C."/>
            <person name="Deal K.R."/>
            <person name="Dubcovsky J."/>
            <person name="McGuire P.E."/>
            <person name="Lux T."/>
            <person name="Spannagl M."/>
            <person name="Mayer K.F.X."/>
            <person name="Baldrich P."/>
            <person name="Meyers B.C."/>
            <person name="Huo N."/>
            <person name="Gu Y.Q."/>
            <person name="Zhou H."/>
            <person name="Devos K.M."/>
            <person name="Bennetzen J.L."/>
            <person name="Unver T."/>
            <person name="Budak H."/>
            <person name="Gulick P.J."/>
            <person name="Galiba G."/>
            <person name="Kalapos B."/>
            <person name="Nelson D.R."/>
            <person name="Li P."/>
            <person name="You F.M."/>
            <person name="Luo M.C."/>
            <person name="Dvorak J."/>
        </authorList>
    </citation>
    <scope>NUCLEOTIDE SEQUENCE [LARGE SCALE GENOMIC DNA]</scope>
    <source>
        <strain evidence="5">cv. AL8/78</strain>
    </source>
</reference>
<evidence type="ECO:0000256" key="2">
    <source>
        <dbReference type="ARBA" id="ARBA00022723"/>
    </source>
</evidence>
<dbReference type="EnsemblPlants" id="AET7Gv20306400.2">
    <property type="protein sequence ID" value="AET7Gv20306400.2"/>
    <property type="gene ID" value="AET7Gv20306400"/>
</dbReference>
<dbReference type="GO" id="GO:0010268">
    <property type="term" value="P:brassinosteroid homeostasis"/>
    <property type="evidence" value="ECO:0007669"/>
    <property type="project" value="TreeGrafter"/>
</dbReference>
<dbReference type="Gramene" id="AET7Gv20306400.2">
    <property type="protein sequence ID" value="AET7Gv20306400.2"/>
    <property type="gene ID" value="AET7Gv20306400"/>
</dbReference>
<keyword evidence="3" id="KW-0408">Iron</keyword>
<dbReference type="SUPFAM" id="SSF48264">
    <property type="entry name" value="Cytochrome P450"/>
    <property type="match status" value="1"/>
</dbReference>
<dbReference type="AlphaFoldDB" id="A0A453QSS4"/>
<dbReference type="GO" id="GO:0016125">
    <property type="term" value="P:sterol metabolic process"/>
    <property type="evidence" value="ECO:0007669"/>
    <property type="project" value="TreeGrafter"/>
</dbReference>
<comment type="pathway">
    <text evidence="1">Hormone biosynthesis.</text>
</comment>
<evidence type="ECO:0000256" key="4">
    <source>
        <dbReference type="ARBA" id="ARBA00029441"/>
    </source>
</evidence>
<evidence type="ECO:0000313" key="6">
    <source>
        <dbReference type="Proteomes" id="UP000015105"/>
    </source>
</evidence>